<evidence type="ECO:0000313" key="2">
    <source>
        <dbReference type="Proteomes" id="UP000828048"/>
    </source>
</evidence>
<evidence type="ECO:0000313" key="1">
    <source>
        <dbReference type="EMBL" id="KAH7852175.1"/>
    </source>
</evidence>
<reference evidence="1 2" key="1">
    <citation type="journal article" date="2021" name="Hortic Res">
        <title>High-quality reference genome and annotation aids understanding of berry development for evergreen blueberry (Vaccinium darrowii).</title>
        <authorList>
            <person name="Yu J."/>
            <person name="Hulse-Kemp A.M."/>
            <person name="Babiker E."/>
            <person name="Staton M."/>
        </authorList>
    </citation>
    <scope>NUCLEOTIDE SEQUENCE [LARGE SCALE GENOMIC DNA]</scope>
    <source>
        <strain evidence="2">cv. NJ 8807/NJ 8810</strain>
        <tissue evidence="1">Young leaf</tissue>
    </source>
</reference>
<name>A0ACB7YF48_9ERIC</name>
<accession>A0ACB7YF48</accession>
<keyword evidence="2" id="KW-1185">Reference proteome</keyword>
<proteinExistence type="predicted"/>
<dbReference type="EMBL" id="CM037158">
    <property type="protein sequence ID" value="KAH7852175.1"/>
    <property type="molecule type" value="Genomic_DNA"/>
</dbReference>
<dbReference type="Proteomes" id="UP000828048">
    <property type="component" value="Chromosome 8"/>
</dbReference>
<gene>
    <name evidence="1" type="ORF">Vadar_021432</name>
</gene>
<organism evidence="1 2">
    <name type="scientific">Vaccinium darrowii</name>
    <dbReference type="NCBI Taxonomy" id="229202"/>
    <lineage>
        <taxon>Eukaryota</taxon>
        <taxon>Viridiplantae</taxon>
        <taxon>Streptophyta</taxon>
        <taxon>Embryophyta</taxon>
        <taxon>Tracheophyta</taxon>
        <taxon>Spermatophyta</taxon>
        <taxon>Magnoliopsida</taxon>
        <taxon>eudicotyledons</taxon>
        <taxon>Gunneridae</taxon>
        <taxon>Pentapetalae</taxon>
        <taxon>asterids</taxon>
        <taxon>Ericales</taxon>
        <taxon>Ericaceae</taxon>
        <taxon>Vaccinioideae</taxon>
        <taxon>Vaccinieae</taxon>
        <taxon>Vaccinium</taxon>
    </lineage>
</organism>
<sequence>MTYNGLDSCILNSHSYEIESVTSRGDGITTDSIHEDASRCSSSNNNALGSFSSHWKIMKWFGQELDQWEVREIPAQGFYAKEKPVCSVRDTDVESMKGRFAKLLLGEDITGGHKGLSSSLVLSNAITNLAASVFGELWKLEPLPEERKSKWRMEMDWLLSPTKYMVELVPARLNGADGRTIECGRASLGEELYRILSAESKSAEEMLNALNLKSKQSAIETINRLEAAVFAWKERVTEQDGGKCQVRKSWSFRTNLIFELEKKEVLMDKAEALIQVLKTRYPNLPQTFLDVVKIQYGKDVGHSILEAYSRVLGDLAFKILSRIRDILQEDVLSNPNLQGPIYCCPGLGVTKNANSPVLGQRVRQVPHRPDERG</sequence>
<protein>
    <submittedName>
        <fullName evidence="1">Uncharacterized protein</fullName>
    </submittedName>
</protein>
<comment type="caution">
    <text evidence="1">The sequence shown here is derived from an EMBL/GenBank/DDBJ whole genome shotgun (WGS) entry which is preliminary data.</text>
</comment>